<feature type="domain" description="CAP-Gly" evidence="2">
    <location>
        <begin position="164"/>
        <end position="206"/>
    </location>
</feature>
<dbReference type="InterPro" id="IPR036859">
    <property type="entry name" value="CAP-Gly_dom_sf"/>
</dbReference>
<name>A0AAY4EYJ1_9TELE</name>
<dbReference type="Pfam" id="PF01302">
    <property type="entry name" value="CAP_GLY"/>
    <property type="match status" value="1"/>
</dbReference>
<dbReference type="GO" id="GO:0008017">
    <property type="term" value="F:microtubule binding"/>
    <property type="evidence" value="ECO:0007669"/>
    <property type="project" value="InterPro"/>
</dbReference>
<dbReference type="PROSITE" id="PS00845">
    <property type="entry name" value="CAP_GLY_1"/>
    <property type="match status" value="1"/>
</dbReference>
<dbReference type="PROSITE" id="PS50245">
    <property type="entry name" value="CAP_GLY_2"/>
    <property type="match status" value="1"/>
</dbReference>
<accession>A0AAY4EYJ1</accession>
<evidence type="ECO:0000313" key="3">
    <source>
        <dbReference type="Ensembl" id="ENSDCDP00010062498.1"/>
    </source>
</evidence>
<reference evidence="3" key="3">
    <citation type="submission" date="2025-09" db="UniProtKB">
        <authorList>
            <consortium name="Ensembl"/>
        </authorList>
    </citation>
    <scope>IDENTIFICATION</scope>
</reference>
<dbReference type="PANTHER" id="PTHR13958">
    <property type="entry name" value="CENTROSOME-ASSOCIATED PROTEIN 350"/>
    <property type="match status" value="1"/>
</dbReference>
<dbReference type="Proteomes" id="UP000694580">
    <property type="component" value="Chromosome 11"/>
</dbReference>
<feature type="region of interest" description="Disordered" evidence="1">
    <location>
        <begin position="21"/>
        <end position="43"/>
    </location>
</feature>
<feature type="compositionally biased region" description="Basic and acidic residues" evidence="1">
    <location>
        <begin position="110"/>
        <end position="136"/>
    </location>
</feature>
<dbReference type="InterPro" id="IPR028750">
    <property type="entry name" value="CEP350/CC187"/>
</dbReference>
<evidence type="ECO:0000259" key="2">
    <source>
        <dbReference type="PROSITE" id="PS50245"/>
    </source>
</evidence>
<reference evidence="3" key="2">
    <citation type="submission" date="2025-08" db="UniProtKB">
        <authorList>
            <consortium name="Ensembl"/>
        </authorList>
    </citation>
    <scope>IDENTIFICATION</scope>
</reference>
<reference evidence="3 4" key="1">
    <citation type="submission" date="2020-06" db="EMBL/GenBank/DDBJ databases">
        <authorList>
            <consortium name="Wellcome Sanger Institute Data Sharing"/>
        </authorList>
    </citation>
    <scope>NUCLEOTIDE SEQUENCE [LARGE SCALE GENOMIC DNA]</scope>
</reference>
<dbReference type="GO" id="GO:0034453">
    <property type="term" value="P:microtubule anchoring"/>
    <property type="evidence" value="ECO:0007669"/>
    <property type="project" value="InterPro"/>
</dbReference>
<dbReference type="GO" id="GO:0005813">
    <property type="term" value="C:centrosome"/>
    <property type="evidence" value="ECO:0007669"/>
    <property type="project" value="InterPro"/>
</dbReference>
<sequence>MQFYSTEHKVEVIIPIHSNDKEKNPQYAQNTGSFTPPHKRSTSVSERIKLKQGPALSSDIKDDNDHLILGDNLKEMTVKPSYDLADLKTDCYTAKTGTETQNHIQINNNHDNRLTYDDRQKEKDATKTDPENEKNISTDPLASFKIGDRVLVYRSKPGVLKYKGETTFASGVWAGVALDLRNGNHNGTFKGVQYFKCDENCGVLVKAEDVSYFPGGFELLPLMDDELMDDRHCGH</sequence>
<dbReference type="GeneTree" id="ENSGT00960000189961"/>
<protein>
    <recommendedName>
        <fullName evidence="2">CAP-Gly domain-containing protein</fullName>
    </recommendedName>
</protein>
<evidence type="ECO:0000313" key="4">
    <source>
        <dbReference type="Proteomes" id="UP000694580"/>
    </source>
</evidence>
<dbReference type="SMART" id="SM01052">
    <property type="entry name" value="CAP_GLY"/>
    <property type="match status" value="1"/>
</dbReference>
<feature type="region of interest" description="Disordered" evidence="1">
    <location>
        <begin position="102"/>
        <end position="138"/>
    </location>
</feature>
<evidence type="ECO:0000256" key="1">
    <source>
        <dbReference type="SAM" id="MobiDB-lite"/>
    </source>
</evidence>
<dbReference type="PANTHER" id="PTHR13958:SF3">
    <property type="entry name" value="CAP-GLY DOMAIN-CONTAINING PROTEIN-RELATED"/>
    <property type="match status" value="1"/>
</dbReference>
<dbReference type="Gene3D" id="2.30.30.190">
    <property type="entry name" value="CAP Gly-rich-like domain"/>
    <property type="match status" value="1"/>
</dbReference>
<proteinExistence type="predicted"/>
<dbReference type="Ensembl" id="ENSDCDT00010073293.1">
    <property type="protein sequence ID" value="ENSDCDP00010062498.1"/>
    <property type="gene ID" value="ENSDCDG00010034282.1"/>
</dbReference>
<dbReference type="InterPro" id="IPR000938">
    <property type="entry name" value="CAP-Gly_domain"/>
</dbReference>
<dbReference type="SUPFAM" id="SSF74924">
    <property type="entry name" value="Cap-Gly domain"/>
    <property type="match status" value="1"/>
</dbReference>
<keyword evidence="4" id="KW-1185">Reference proteome</keyword>
<dbReference type="AlphaFoldDB" id="A0AAY4EYJ1"/>
<organism evidence="3 4">
    <name type="scientific">Denticeps clupeoides</name>
    <name type="common">denticle herring</name>
    <dbReference type="NCBI Taxonomy" id="299321"/>
    <lineage>
        <taxon>Eukaryota</taxon>
        <taxon>Metazoa</taxon>
        <taxon>Chordata</taxon>
        <taxon>Craniata</taxon>
        <taxon>Vertebrata</taxon>
        <taxon>Euteleostomi</taxon>
        <taxon>Actinopterygii</taxon>
        <taxon>Neopterygii</taxon>
        <taxon>Teleostei</taxon>
        <taxon>Clupei</taxon>
        <taxon>Clupeiformes</taxon>
        <taxon>Denticipitoidei</taxon>
        <taxon>Denticipitidae</taxon>
        <taxon>Denticeps</taxon>
    </lineage>
</organism>